<evidence type="ECO:0000256" key="3">
    <source>
        <dbReference type="ARBA" id="ARBA00022448"/>
    </source>
</evidence>
<evidence type="ECO:0000256" key="1">
    <source>
        <dbReference type="ARBA" id="ARBA00004196"/>
    </source>
</evidence>
<dbReference type="RefSeq" id="WP_211323528.1">
    <property type="nucleotide sequence ID" value="NZ_CP016353.1"/>
</dbReference>
<dbReference type="Pfam" id="PF01497">
    <property type="entry name" value="Peripla_BP_2"/>
    <property type="match status" value="1"/>
</dbReference>
<keyword evidence="6" id="KW-1185">Reference proteome</keyword>
<dbReference type="PANTHER" id="PTHR30532:SF21">
    <property type="entry name" value="SIDEROPHORE-BINDING LIPOPROTEIN YFIY-RELATED"/>
    <property type="match status" value="1"/>
</dbReference>
<dbReference type="STRING" id="530584.SAMN05421630_11384"/>
<keyword evidence="3" id="KW-0813">Transport</keyword>
<evidence type="ECO:0000256" key="2">
    <source>
        <dbReference type="ARBA" id="ARBA00008814"/>
    </source>
</evidence>
<dbReference type="Gene3D" id="3.40.50.1980">
    <property type="entry name" value="Nitrogenase molybdenum iron protein domain"/>
    <property type="match status" value="2"/>
</dbReference>
<dbReference type="AlphaFoldDB" id="A0A1G6Y348"/>
<reference evidence="5 6" key="1">
    <citation type="submission" date="2016-10" db="EMBL/GenBank/DDBJ databases">
        <authorList>
            <person name="de Groot N.N."/>
        </authorList>
    </citation>
    <scope>NUCLEOTIDE SEQUENCE [LARGE SCALE GENOMIC DNA]</scope>
    <source>
        <strain evidence="5 6">CGMCC 4.5506</strain>
    </source>
</reference>
<dbReference type="EMBL" id="FMZE01000013">
    <property type="protein sequence ID" value="SDD84373.1"/>
    <property type="molecule type" value="Genomic_DNA"/>
</dbReference>
<dbReference type="SUPFAM" id="SSF53807">
    <property type="entry name" value="Helical backbone' metal receptor"/>
    <property type="match status" value="1"/>
</dbReference>
<dbReference type="CDD" id="cd01146">
    <property type="entry name" value="FhuD"/>
    <property type="match status" value="1"/>
</dbReference>
<dbReference type="InterPro" id="IPR051313">
    <property type="entry name" value="Bact_iron-sidero_bind"/>
</dbReference>
<keyword evidence="4" id="KW-0732">Signal</keyword>
<dbReference type="InterPro" id="IPR002491">
    <property type="entry name" value="ABC_transptr_periplasmic_BD"/>
</dbReference>
<comment type="subcellular location">
    <subcellularLocation>
        <location evidence="1">Cell envelope</location>
    </subcellularLocation>
</comment>
<gene>
    <name evidence="5" type="ORF">SAMN05421630_11384</name>
</gene>
<dbReference type="PROSITE" id="PS50983">
    <property type="entry name" value="FE_B12_PBP"/>
    <property type="match status" value="1"/>
</dbReference>
<accession>A0A1G6Y348</accession>
<evidence type="ECO:0000256" key="4">
    <source>
        <dbReference type="ARBA" id="ARBA00022729"/>
    </source>
</evidence>
<dbReference type="GO" id="GO:1901678">
    <property type="term" value="P:iron coordination entity transport"/>
    <property type="evidence" value="ECO:0007669"/>
    <property type="project" value="UniProtKB-ARBA"/>
</dbReference>
<comment type="similarity">
    <text evidence="2">Belongs to the bacterial solute-binding protein 8 family.</text>
</comment>
<protein>
    <submittedName>
        <fullName evidence="5">Iron complex transport system substrate-binding protein</fullName>
    </submittedName>
</protein>
<evidence type="ECO:0000313" key="6">
    <source>
        <dbReference type="Proteomes" id="UP000199494"/>
    </source>
</evidence>
<proteinExistence type="inferred from homology"/>
<organism evidence="5 6">
    <name type="scientific">Prauserella marina</name>
    <dbReference type="NCBI Taxonomy" id="530584"/>
    <lineage>
        <taxon>Bacteria</taxon>
        <taxon>Bacillati</taxon>
        <taxon>Actinomycetota</taxon>
        <taxon>Actinomycetes</taxon>
        <taxon>Pseudonocardiales</taxon>
        <taxon>Pseudonocardiaceae</taxon>
        <taxon>Prauserella</taxon>
    </lineage>
</organism>
<dbReference type="GO" id="GO:0030288">
    <property type="term" value="C:outer membrane-bounded periplasmic space"/>
    <property type="evidence" value="ECO:0007669"/>
    <property type="project" value="TreeGrafter"/>
</dbReference>
<evidence type="ECO:0000313" key="5">
    <source>
        <dbReference type="EMBL" id="SDD84373.1"/>
    </source>
</evidence>
<name>A0A1G6Y348_9PSEU</name>
<sequence length="321" mass="34119">MASGALLLGACGGQDEATPDAAAGGGGEGYPKTIEHAMGTTTIETKPQRVVAMDPSFADAALLLEADLVGYAQYRVDPDNPFPDYLGDIDGAVADSVNVGTTAEPDLEKVLELDADLIISAKVRHEAFYDQLSRFAPTVFSESTGPTWKENVVLLGDALGKKDKAEELVESYHQRAAAVGKEILAKQPDLTYSFVRFAGEDTARLYSSNSFIGEIMADMGIPRPEGAPDTEEEIFVPLSSEQILNADARLIMVSAYTPPGAEGEASKDQRADFEGNPLWGRLSGDVLAVDDEPFVLSVSIQGAHASITTLAEHFGVDPQLP</sequence>
<dbReference type="PANTHER" id="PTHR30532">
    <property type="entry name" value="IRON III DICITRATE-BINDING PERIPLASMIC PROTEIN"/>
    <property type="match status" value="1"/>
</dbReference>
<dbReference type="Proteomes" id="UP000199494">
    <property type="component" value="Unassembled WGS sequence"/>
</dbReference>